<sequence length="243" mass="27332">MPKSYTDELAEWVESRAAKKRRRDEAAVAFLAVRADVEAALASGYALVTIWEHMRETGKVKFSYETFRSHARRHIKAKPADVPAPQAKAAEPAPAPKTPEPRRPKQGGKAEKPAPAAAPTGFTFNPTPDKKDPLRRTHRGRHHRRHRCGCWRLYRRHHRWGRSGSPLRAHERLFRRGYGGRPRGRGTVGRHLLAASRVSVMTVKTSDTCSSRRRSQLVCKRMPGADKPVRARQRVLAGVGAQP</sequence>
<evidence type="ECO:0000313" key="3">
    <source>
        <dbReference type="Proteomes" id="UP000092665"/>
    </source>
</evidence>
<feature type="compositionally biased region" description="Basic and acidic residues" evidence="1">
    <location>
        <begin position="99"/>
        <end position="112"/>
    </location>
</feature>
<feature type="region of interest" description="Disordered" evidence="1">
    <location>
        <begin position="76"/>
        <end position="145"/>
    </location>
</feature>
<protein>
    <submittedName>
        <fullName evidence="2">Uncharacterized protein</fullName>
    </submittedName>
</protein>
<feature type="compositionally biased region" description="Low complexity" evidence="1">
    <location>
        <begin position="83"/>
        <end position="92"/>
    </location>
</feature>
<name>A0A1B8YKN4_9GAMM</name>
<organism evidence="2 3">
    <name type="scientific">Photorhabdus namnaonensis</name>
    <dbReference type="NCBI Taxonomy" id="1851568"/>
    <lineage>
        <taxon>Bacteria</taxon>
        <taxon>Pseudomonadati</taxon>
        <taxon>Pseudomonadota</taxon>
        <taxon>Gammaproteobacteria</taxon>
        <taxon>Enterobacterales</taxon>
        <taxon>Morganellaceae</taxon>
        <taxon>Photorhabdus</taxon>
    </lineage>
</organism>
<dbReference type="Proteomes" id="UP000092665">
    <property type="component" value="Unassembled WGS sequence"/>
</dbReference>
<dbReference type="EMBL" id="LOIC01000030">
    <property type="protein sequence ID" value="OCA55691.1"/>
    <property type="molecule type" value="Genomic_DNA"/>
</dbReference>
<dbReference type="AlphaFoldDB" id="A0A1B8YKN4"/>
<evidence type="ECO:0000313" key="2">
    <source>
        <dbReference type="EMBL" id="OCA55691.1"/>
    </source>
</evidence>
<accession>A0A1B8YKN4</accession>
<dbReference type="Pfam" id="PF17273">
    <property type="entry name" value="DUF5338"/>
    <property type="match status" value="1"/>
</dbReference>
<gene>
    <name evidence="2" type="ORF">Phpb_01224</name>
</gene>
<proteinExistence type="predicted"/>
<feature type="compositionally biased region" description="Basic residues" evidence="1">
    <location>
        <begin position="136"/>
        <end position="145"/>
    </location>
</feature>
<comment type="caution">
    <text evidence="2">The sequence shown here is derived from an EMBL/GenBank/DDBJ whole genome shotgun (WGS) entry which is preliminary data.</text>
</comment>
<dbReference type="InterPro" id="IPR035225">
    <property type="entry name" value="DUF5338"/>
</dbReference>
<keyword evidence="3" id="KW-1185">Reference proteome</keyword>
<evidence type="ECO:0000256" key="1">
    <source>
        <dbReference type="SAM" id="MobiDB-lite"/>
    </source>
</evidence>
<dbReference type="PATRIC" id="fig|29488.15.peg.1342"/>
<reference evidence="3" key="1">
    <citation type="submission" date="2015-11" db="EMBL/GenBank/DDBJ databases">
        <authorList>
            <person name="Tobias N.J."/>
            <person name="Mishra B."/>
            <person name="Gupta D.K."/>
            <person name="Thines M."/>
            <person name="Stinear T.P."/>
            <person name="Bode H.B."/>
        </authorList>
    </citation>
    <scope>NUCLEOTIDE SEQUENCE [LARGE SCALE GENOMIC DNA]</scope>
    <source>
        <strain evidence="3">PB45.5</strain>
    </source>
</reference>